<evidence type="ECO:0000313" key="9">
    <source>
        <dbReference type="Proteomes" id="UP000249248"/>
    </source>
</evidence>
<dbReference type="RefSeq" id="WP_111062408.1">
    <property type="nucleotide sequence ID" value="NZ_JBHUCU010000027.1"/>
</dbReference>
<dbReference type="InterPro" id="IPR003423">
    <property type="entry name" value="OMP_efflux"/>
</dbReference>
<comment type="caution">
    <text evidence="8">The sequence shown here is derived from an EMBL/GenBank/DDBJ whole genome shotgun (WGS) entry which is preliminary data.</text>
</comment>
<keyword evidence="5" id="KW-0812">Transmembrane</keyword>
<gene>
    <name evidence="8" type="ORF">DNU06_06360</name>
</gene>
<organism evidence="8 9">
    <name type="scientific">Putridiphycobacter roseus</name>
    <dbReference type="NCBI Taxonomy" id="2219161"/>
    <lineage>
        <taxon>Bacteria</taxon>
        <taxon>Pseudomonadati</taxon>
        <taxon>Bacteroidota</taxon>
        <taxon>Flavobacteriia</taxon>
        <taxon>Flavobacteriales</taxon>
        <taxon>Crocinitomicaceae</taxon>
        <taxon>Putridiphycobacter</taxon>
    </lineage>
</organism>
<keyword evidence="3" id="KW-0813">Transport</keyword>
<keyword evidence="4" id="KW-1134">Transmembrane beta strand</keyword>
<evidence type="ECO:0000256" key="5">
    <source>
        <dbReference type="ARBA" id="ARBA00022692"/>
    </source>
</evidence>
<evidence type="ECO:0000256" key="4">
    <source>
        <dbReference type="ARBA" id="ARBA00022452"/>
    </source>
</evidence>
<keyword evidence="6" id="KW-0472">Membrane</keyword>
<dbReference type="PANTHER" id="PTHR30026:SF20">
    <property type="entry name" value="OUTER MEMBRANE PROTEIN TOLC"/>
    <property type="match status" value="1"/>
</dbReference>
<dbReference type="Pfam" id="PF02321">
    <property type="entry name" value="OEP"/>
    <property type="match status" value="2"/>
</dbReference>
<dbReference type="AlphaFoldDB" id="A0A2W1MZU0"/>
<comment type="subcellular location">
    <subcellularLocation>
        <location evidence="1">Cell outer membrane</location>
    </subcellularLocation>
</comment>
<dbReference type="Gene3D" id="1.20.1600.10">
    <property type="entry name" value="Outer membrane efflux proteins (OEP)"/>
    <property type="match status" value="1"/>
</dbReference>
<dbReference type="PANTHER" id="PTHR30026">
    <property type="entry name" value="OUTER MEMBRANE PROTEIN TOLC"/>
    <property type="match status" value="1"/>
</dbReference>
<dbReference type="EMBL" id="QKSB01000003">
    <property type="protein sequence ID" value="PZE17447.1"/>
    <property type="molecule type" value="Genomic_DNA"/>
</dbReference>
<reference evidence="8 9" key="1">
    <citation type="submission" date="2018-06" db="EMBL/GenBank/DDBJ databases">
        <title>The draft genome sequence of Crocinitomix sp. SM1701.</title>
        <authorList>
            <person name="Zhang X."/>
        </authorList>
    </citation>
    <scope>NUCLEOTIDE SEQUENCE [LARGE SCALE GENOMIC DNA]</scope>
    <source>
        <strain evidence="8 9">SM1701</strain>
    </source>
</reference>
<comment type="similarity">
    <text evidence="2">Belongs to the outer membrane factor (OMF) (TC 1.B.17) family.</text>
</comment>
<sequence>MWHKITLNTIVFFSFSFFSFGQEILDLDAAVAISLANNYDLKLAEKTLEKSANNQSIYNSGFLPTATLSGNGNYANSNLKLTDNAANDIVINDVATKNYSGSVGINYLIFNGTRKVQYDQFKKMYELADVQQKRQVEVTLINVYNSFFNVARNQEQKYTLEAAYQDSKERLERVKAQFTYGKKSKLDVLNATVDANSDSIQILNINLQLIKNKRTLNFLLGRDINYPFEVNTAVVLDEDLAYEVLYENMLKGNMQLKESAFNMEVLNYDLKKSQSNYLPSLSTSVSYGLNYGDNGPTTVYPYQVSNGLSAGLSLSWNIFDGGTTKVRVQNAKIDLEAQVLNEEILKTTLESQLANYWTEYITQKIIIRNEELNVVVSEQNFLKSNEQFDLGQISSFDNRQAQLNLINTQLNLLNAKYNAKLSELQMKIMTANLIK</sequence>
<dbReference type="GO" id="GO:0015288">
    <property type="term" value="F:porin activity"/>
    <property type="evidence" value="ECO:0007669"/>
    <property type="project" value="TreeGrafter"/>
</dbReference>
<evidence type="ECO:0000256" key="7">
    <source>
        <dbReference type="ARBA" id="ARBA00023237"/>
    </source>
</evidence>
<evidence type="ECO:0000256" key="1">
    <source>
        <dbReference type="ARBA" id="ARBA00004442"/>
    </source>
</evidence>
<dbReference type="OrthoDB" id="9771205at2"/>
<dbReference type="GO" id="GO:1990281">
    <property type="term" value="C:efflux pump complex"/>
    <property type="evidence" value="ECO:0007669"/>
    <property type="project" value="TreeGrafter"/>
</dbReference>
<accession>A0A2W1MZU0</accession>
<dbReference type="SUPFAM" id="SSF56954">
    <property type="entry name" value="Outer membrane efflux proteins (OEP)"/>
    <property type="match status" value="1"/>
</dbReference>
<keyword evidence="9" id="KW-1185">Reference proteome</keyword>
<dbReference type="GO" id="GO:0015562">
    <property type="term" value="F:efflux transmembrane transporter activity"/>
    <property type="evidence" value="ECO:0007669"/>
    <property type="project" value="InterPro"/>
</dbReference>
<name>A0A2W1MZU0_9FLAO</name>
<evidence type="ECO:0000313" key="8">
    <source>
        <dbReference type="EMBL" id="PZE17447.1"/>
    </source>
</evidence>
<evidence type="ECO:0000256" key="3">
    <source>
        <dbReference type="ARBA" id="ARBA00022448"/>
    </source>
</evidence>
<dbReference type="GO" id="GO:0009279">
    <property type="term" value="C:cell outer membrane"/>
    <property type="evidence" value="ECO:0007669"/>
    <property type="project" value="UniProtKB-SubCell"/>
</dbReference>
<evidence type="ECO:0000256" key="6">
    <source>
        <dbReference type="ARBA" id="ARBA00023136"/>
    </source>
</evidence>
<dbReference type="Proteomes" id="UP000249248">
    <property type="component" value="Unassembled WGS sequence"/>
</dbReference>
<keyword evidence="7" id="KW-0998">Cell outer membrane</keyword>
<dbReference type="InterPro" id="IPR051906">
    <property type="entry name" value="TolC-like"/>
</dbReference>
<proteinExistence type="inferred from homology"/>
<evidence type="ECO:0000256" key="2">
    <source>
        <dbReference type="ARBA" id="ARBA00007613"/>
    </source>
</evidence>
<protein>
    <submittedName>
        <fullName evidence="8">TolC family protein</fullName>
    </submittedName>
</protein>